<evidence type="ECO:0000256" key="3">
    <source>
        <dbReference type="ARBA" id="ARBA00022748"/>
    </source>
</evidence>
<dbReference type="PANTHER" id="PTHR30071:SF1">
    <property type="entry name" value="CYTOCHROME B_B6 PROTEIN-RELATED"/>
    <property type="match status" value="1"/>
</dbReference>
<protein>
    <recommendedName>
        <fullName evidence="6">Cytochrome c biogenesis protein CcsA</fullName>
    </recommendedName>
</protein>
<dbReference type="NCBIfam" id="TIGR03144">
    <property type="entry name" value="cytochr_II_ccsB"/>
    <property type="match status" value="1"/>
</dbReference>
<evidence type="ECO:0000256" key="2">
    <source>
        <dbReference type="ARBA" id="ARBA00022692"/>
    </source>
</evidence>
<dbReference type="InterPro" id="IPR045062">
    <property type="entry name" value="Cyt_c_biogenesis_CcsA/CcmC"/>
</dbReference>
<dbReference type="InterPro" id="IPR002541">
    <property type="entry name" value="Cyt_c_assembly"/>
</dbReference>
<keyword evidence="4 6" id="KW-1133">Transmembrane helix</keyword>
<sequence>MTTENDFMEIFISNLCFISLLTNMIFYWFILGFTVLKNYYFLFSKLNLVSLIALSSLLILRWYSSGHFPLSNLYESLIFLAWTIQLLFITLEKKTKNFIVGILLSPTILFIDTFANFALPNNMQTSSTLVPSLQSNWLIMHVTIMILSYGLLLVGCILSIFYLGMKLTTKKITLNLDPIFHTFDDLSYRTISIGFPLLTLGILSGAVWANETWGSYWNWDPKETWALITWFVFAIYLHTRLFRNWTGTKSASIATLGFGVIWVCYLGVNLLGKGLHSYGWFS</sequence>
<dbReference type="GO" id="GO:0017004">
    <property type="term" value="P:cytochrome complex assembly"/>
    <property type="evidence" value="ECO:0007669"/>
    <property type="project" value="UniProtKB-UniRule"/>
</dbReference>
<keyword evidence="5 6" id="KW-0472">Membrane</keyword>
<reference evidence="8" key="1">
    <citation type="journal article" date="2014" name="BMC Evol. Biol.">
        <title>Chloroplast phylogenomic analysis resolves deep-level relationships within the green algal class Trebouxiophyceae.</title>
        <authorList>
            <person name="Lemieux C."/>
            <person name="Otis C."/>
            <person name="Turmel M."/>
        </authorList>
    </citation>
    <scope>NUCLEOTIDE SEQUENCE</scope>
</reference>
<geneLocation type="chloroplast" evidence="8"/>
<dbReference type="GO" id="GO:0005886">
    <property type="term" value="C:plasma membrane"/>
    <property type="evidence" value="ECO:0007669"/>
    <property type="project" value="TreeGrafter"/>
</dbReference>
<feature type="transmembrane region" description="Helical" evidence="6">
    <location>
        <begin position="98"/>
        <end position="119"/>
    </location>
</feature>
<evidence type="ECO:0000256" key="6">
    <source>
        <dbReference type="HAMAP-Rule" id="MF_01391"/>
    </source>
</evidence>
<name>A0A097KLU1_9CHLO</name>
<feature type="transmembrane region" description="Helical" evidence="6">
    <location>
        <begin position="253"/>
        <end position="272"/>
    </location>
</feature>
<feature type="transmembrane region" description="Helical" evidence="6">
    <location>
        <begin position="70"/>
        <end position="91"/>
    </location>
</feature>
<dbReference type="EMBL" id="KM462870">
    <property type="protein sequence ID" value="AIT94135.1"/>
    <property type="molecule type" value="Genomic_DNA"/>
</dbReference>
<comment type="function">
    <text evidence="6">Required during biogenesis of c-type cytochromes (cytochrome c6 and cytochrome f) at the step of heme attachment.</text>
</comment>
<dbReference type="AlphaFoldDB" id="A0A097KLU1"/>
<dbReference type="PANTHER" id="PTHR30071">
    <property type="entry name" value="HEME EXPORTER PROTEIN C"/>
    <property type="match status" value="1"/>
</dbReference>
<comment type="subcellular location">
    <subcellularLocation>
        <location evidence="1">Membrane</location>
        <topology evidence="1">Multi-pass membrane protein</topology>
    </subcellularLocation>
    <subcellularLocation>
        <location evidence="6">Plastid</location>
        <location evidence="6">Chloroplast thylakoid membrane</location>
        <topology evidence="6">Multi-pass membrane protein</topology>
    </subcellularLocation>
</comment>
<keyword evidence="6" id="KW-0793">Thylakoid</keyword>
<accession>A0A097KLU1</accession>
<dbReference type="GO" id="GO:0009535">
    <property type="term" value="C:chloroplast thylakoid membrane"/>
    <property type="evidence" value="ECO:0007669"/>
    <property type="project" value="UniProtKB-SubCell"/>
</dbReference>
<evidence type="ECO:0000313" key="8">
    <source>
        <dbReference type="EMBL" id="AIT94135.1"/>
    </source>
</evidence>
<dbReference type="GO" id="GO:0020037">
    <property type="term" value="F:heme binding"/>
    <property type="evidence" value="ECO:0007669"/>
    <property type="project" value="InterPro"/>
</dbReference>
<dbReference type="HAMAP" id="MF_01391">
    <property type="entry name" value="CytC_CcsA"/>
    <property type="match status" value="1"/>
</dbReference>
<evidence type="ECO:0000256" key="1">
    <source>
        <dbReference type="ARBA" id="ARBA00004141"/>
    </source>
</evidence>
<keyword evidence="8" id="KW-0934">Plastid</keyword>
<feature type="transmembrane region" description="Helical" evidence="6">
    <location>
        <begin position="186"/>
        <end position="209"/>
    </location>
</feature>
<evidence type="ECO:0000259" key="7">
    <source>
        <dbReference type="Pfam" id="PF01578"/>
    </source>
</evidence>
<comment type="similarity">
    <text evidence="6">Belongs to the CcmF/CycK/Ccl1/NrfE/CcsA family.</text>
</comment>
<keyword evidence="3 6" id="KW-0201">Cytochrome c-type biogenesis</keyword>
<feature type="domain" description="Cytochrome c assembly protein" evidence="7">
    <location>
        <begin position="70"/>
        <end position="276"/>
    </location>
</feature>
<feature type="transmembrane region" description="Helical" evidence="6">
    <location>
        <begin position="139"/>
        <end position="165"/>
    </location>
</feature>
<keyword evidence="8" id="KW-0150">Chloroplast</keyword>
<evidence type="ECO:0000256" key="5">
    <source>
        <dbReference type="ARBA" id="ARBA00023136"/>
    </source>
</evidence>
<gene>
    <name evidence="6 8" type="primary">ccsA</name>
</gene>
<organism evidence="8">
    <name type="scientific">Marsupiomonas sp. NIES 1824</name>
    <dbReference type="NCBI Taxonomy" id="1562198"/>
    <lineage>
        <taxon>Eukaryota</taxon>
        <taxon>Viridiplantae</taxon>
        <taxon>Chlorophyta</taxon>
        <taxon>core chlorophytes</taxon>
        <taxon>Pedinophyceae</taxon>
        <taxon>Marsupiomonadales</taxon>
        <taxon>Marsupiomonadaceae</taxon>
        <taxon>Marsupiomonas</taxon>
    </lineage>
</organism>
<feature type="transmembrane region" description="Helical" evidence="6">
    <location>
        <begin position="12"/>
        <end position="34"/>
    </location>
</feature>
<comment type="subunit">
    <text evidence="6">May interact with Ccs1.</text>
</comment>
<evidence type="ECO:0000256" key="4">
    <source>
        <dbReference type="ARBA" id="ARBA00022989"/>
    </source>
</evidence>
<dbReference type="Pfam" id="PF01578">
    <property type="entry name" value="Cytochrom_C_asm"/>
    <property type="match status" value="1"/>
</dbReference>
<feature type="transmembrane region" description="Helical" evidence="6">
    <location>
        <begin position="224"/>
        <end position="241"/>
    </location>
</feature>
<feature type="transmembrane region" description="Helical" evidence="6">
    <location>
        <begin position="46"/>
        <end position="64"/>
    </location>
</feature>
<keyword evidence="2 6" id="KW-0812">Transmembrane</keyword>
<dbReference type="InterPro" id="IPR017562">
    <property type="entry name" value="Cyt_c_biogenesis_CcsA"/>
</dbReference>
<proteinExistence type="inferred from homology"/>